<keyword evidence="1" id="KW-1133">Transmembrane helix</keyword>
<dbReference type="Proteomes" id="UP001519294">
    <property type="component" value="Unassembled WGS sequence"/>
</dbReference>
<dbReference type="EMBL" id="JAGIKX010000026">
    <property type="protein sequence ID" value="MBP2258419.1"/>
    <property type="molecule type" value="Genomic_DNA"/>
</dbReference>
<dbReference type="RefSeq" id="WP_226371419.1">
    <property type="nucleotide sequence ID" value="NZ_JAGIKX010000026.1"/>
</dbReference>
<feature type="transmembrane region" description="Helical" evidence="1">
    <location>
        <begin position="68"/>
        <end position="87"/>
    </location>
</feature>
<accession>A0ABS4SA77</accession>
<sequence length="89" mass="9986">MKSNKVKMTLHTVLSGIIAILVATFFASGAIAENYTDDTFVAPIFFLIIVFWFVGVLFLVFRKFHTSVRIMWLSIPIGMVIAFLLAASR</sequence>
<organism evidence="2 3">
    <name type="scientific">Virgibacillus alimentarius</name>
    <dbReference type="NCBI Taxonomy" id="698769"/>
    <lineage>
        <taxon>Bacteria</taxon>
        <taxon>Bacillati</taxon>
        <taxon>Bacillota</taxon>
        <taxon>Bacilli</taxon>
        <taxon>Bacillales</taxon>
        <taxon>Bacillaceae</taxon>
        <taxon>Virgibacillus</taxon>
    </lineage>
</organism>
<keyword evidence="3" id="KW-1185">Reference proteome</keyword>
<protein>
    <submittedName>
        <fullName evidence="2">Uncharacterized protein</fullName>
    </submittedName>
</protein>
<gene>
    <name evidence="2" type="ORF">J2Z81_002402</name>
</gene>
<feature type="transmembrane region" description="Helical" evidence="1">
    <location>
        <begin position="42"/>
        <end position="61"/>
    </location>
</feature>
<keyword evidence="1" id="KW-0472">Membrane</keyword>
<evidence type="ECO:0000313" key="3">
    <source>
        <dbReference type="Proteomes" id="UP001519294"/>
    </source>
</evidence>
<reference evidence="2 3" key="1">
    <citation type="submission" date="2021-03" db="EMBL/GenBank/DDBJ databases">
        <title>Genomic Encyclopedia of Type Strains, Phase IV (KMG-IV): sequencing the most valuable type-strain genomes for metagenomic binning, comparative biology and taxonomic classification.</title>
        <authorList>
            <person name="Goeker M."/>
        </authorList>
    </citation>
    <scope>NUCLEOTIDE SEQUENCE [LARGE SCALE GENOMIC DNA]</scope>
    <source>
        <strain evidence="2 3">DSM 25790</strain>
    </source>
</reference>
<comment type="caution">
    <text evidence="2">The sequence shown here is derived from an EMBL/GenBank/DDBJ whole genome shotgun (WGS) entry which is preliminary data.</text>
</comment>
<evidence type="ECO:0000313" key="2">
    <source>
        <dbReference type="EMBL" id="MBP2258419.1"/>
    </source>
</evidence>
<proteinExistence type="predicted"/>
<evidence type="ECO:0000256" key="1">
    <source>
        <dbReference type="SAM" id="Phobius"/>
    </source>
</evidence>
<name>A0ABS4SA77_9BACI</name>
<keyword evidence="1" id="KW-0812">Transmembrane</keyword>